<evidence type="ECO:0008006" key="12">
    <source>
        <dbReference type="Google" id="ProtNLM"/>
    </source>
</evidence>
<dbReference type="GO" id="GO:0005886">
    <property type="term" value="C:plasma membrane"/>
    <property type="evidence" value="ECO:0007669"/>
    <property type="project" value="UniProtKB-SubCell"/>
</dbReference>
<reference evidence="10 11" key="1">
    <citation type="submission" date="2013-02" db="EMBL/GenBank/DDBJ databases">
        <authorList>
            <person name="Fiebig A."/>
            <person name="Goeker M."/>
            <person name="Klenk H.-P.P."/>
        </authorList>
    </citation>
    <scope>NUCLEOTIDE SEQUENCE [LARGE SCALE GENOMIC DNA]</scope>
    <source>
        <strain evidence="10 11">DSM 19309</strain>
    </source>
</reference>
<keyword evidence="7 9" id="KW-0472">Membrane</keyword>
<comment type="subcellular location">
    <subcellularLocation>
        <location evidence="1">Cell membrane</location>
        <topology evidence="1">Multi-pass membrane protein</topology>
    </subcellularLocation>
</comment>
<feature type="transmembrane region" description="Helical" evidence="9">
    <location>
        <begin position="26"/>
        <end position="43"/>
    </location>
</feature>
<proteinExistence type="inferred from homology"/>
<dbReference type="Pfam" id="PF01594">
    <property type="entry name" value="AI-2E_transport"/>
    <property type="match status" value="1"/>
</dbReference>
<keyword evidence="3" id="KW-0813">Transport</keyword>
<gene>
    <name evidence="10" type="ORF">Rumeso_03841</name>
</gene>
<name>A0A017HJS1_9RHOB</name>
<evidence type="ECO:0000256" key="5">
    <source>
        <dbReference type="ARBA" id="ARBA00022692"/>
    </source>
</evidence>
<evidence type="ECO:0000256" key="1">
    <source>
        <dbReference type="ARBA" id="ARBA00004651"/>
    </source>
</evidence>
<keyword evidence="4" id="KW-1003">Cell membrane</keyword>
<evidence type="ECO:0000256" key="7">
    <source>
        <dbReference type="ARBA" id="ARBA00023136"/>
    </source>
</evidence>
<evidence type="ECO:0000313" key="10">
    <source>
        <dbReference type="EMBL" id="EYD74545.1"/>
    </source>
</evidence>
<evidence type="ECO:0000256" key="2">
    <source>
        <dbReference type="ARBA" id="ARBA00009773"/>
    </source>
</evidence>
<feature type="region of interest" description="Disordered" evidence="8">
    <location>
        <begin position="1"/>
        <end position="20"/>
    </location>
</feature>
<feature type="transmembrane region" description="Helical" evidence="9">
    <location>
        <begin position="305"/>
        <end position="327"/>
    </location>
</feature>
<organism evidence="10 11">
    <name type="scientific">Rubellimicrobium mesophilum DSM 19309</name>
    <dbReference type="NCBI Taxonomy" id="442562"/>
    <lineage>
        <taxon>Bacteria</taxon>
        <taxon>Pseudomonadati</taxon>
        <taxon>Pseudomonadota</taxon>
        <taxon>Alphaproteobacteria</taxon>
        <taxon>Rhodobacterales</taxon>
        <taxon>Roseobacteraceae</taxon>
        <taxon>Rubellimicrobium</taxon>
    </lineage>
</organism>
<keyword evidence="6 9" id="KW-1133">Transmembrane helix</keyword>
<dbReference type="InterPro" id="IPR002549">
    <property type="entry name" value="AI-2E-like"/>
</dbReference>
<comment type="similarity">
    <text evidence="2">Belongs to the autoinducer-2 exporter (AI-2E) (TC 2.A.86) family.</text>
</comment>
<feature type="transmembrane region" description="Helical" evidence="9">
    <location>
        <begin position="339"/>
        <end position="361"/>
    </location>
</feature>
<feature type="transmembrane region" description="Helical" evidence="9">
    <location>
        <begin position="78"/>
        <end position="105"/>
    </location>
</feature>
<dbReference type="EMBL" id="AOSK01000111">
    <property type="protein sequence ID" value="EYD74545.1"/>
    <property type="molecule type" value="Genomic_DNA"/>
</dbReference>
<dbReference type="STRING" id="442562.Rumeso_03841"/>
<sequence>MAPEDIAGRTTQAPVEAPAPGTVPDLRTGLLIVVAVILLGWALRATGSITVPLVAAVLISLAIMPVRDWVRARMPKPLKWLGLVAAMGVLLLVLVIFFGGIWFAAQRVVGEFASQAGPILDTLQGQEAQGDDGTGSAVAEGAEAGAVAGAGQGAAEGGGTEGGLGTLLPDSPEELLRSLGSRATGAAAGAATAILNGAMGLVAGLVLVFFFTLLILAESDDWREKLRSITRPRTEWRFNESAEVVSGKVRAYVLSQAMLGAISATLYFGWLTFWGVDLRIVWVPMIFLLNFIPTLGSLVGGTLPVAFTLLTQGVGPAVGVGAGILVIEQVMGNLVTPRLQSRTVALSPLMVLVSLAVWGWIWGIPGALLAVPVTTALVVFGAHVPALRPWALLLTDRTTMRGLDEVTRPE</sequence>
<dbReference type="OrthoDB" id="9799225at2"/>
<keyword evidence="11" id="KW-1185">Reference proteome</keyword>
<feature type="transmembrane region" description="Helical" evidence="9">
    <location>
        <begin position="186"/>
        <end position="217"/>
    </location>
</feature>
<dbReference type="PANTHER" id="PTHR21716:SF53">
    <property type="entry name" value="PERMEASE PERM-RELATED"/>
    <property type="match status" value="1"/>
</dbReference>
<evidence type="ECO:0000256" key="3">
    <source>
        <dbReference type="ARBA" id="ARBA00022448"/>
    </source>
</evidence>
<evidence type="ECO:0000256" key="8">
    <source>
        <dbReference type="SAM" id="MobiDB-lite"/>
    </source>
</evidence>
<evidence type="ECO:0000256" key="6">
    <source>
        <dbReference type="ARBA" id="ARBA00022989"/>
    </source>
</evidence>
<feature type="transmembrane region" description="Helical" evidence="9">
    <location>
        <begin position="50"/>
        <end position="66"/>
    </location>
</feature>
<dbReference type="AlphaFoldDB" id="A0A017HJS1"/>
<feature type="transmembrane region" description="Helical" evidence="9">
    <location>
        <begin position="251"/>
        <end position="273"/>
    </location>
</feature>
<dbReference type="RefSeq" id="WP_037282263.1">
    <property type="nucleotide sequence ID" value="NZ_KK088604.1"/>
</dbReference>
<comment type="caution">
    <text evidence="10">The sequence shown here is derived from an EMBL/GenBank/DDBJ whole genome shotgun (WGS) entry which is preliminary data.</text>
</comment>
<feature type="transmembrane region" description="Helical" evidence="9">
    <location>
        <begin position="367"/>
        <end position="387"/>
    </location>
</feature>
<evidence type="ECO:0000256" key="4">
    <source>
        <dbReference type="ARBA" id="ARBA00022475"/>
    </source>
</evidence>
<evidence type="ECO:0000256" key="9">
    <source>
        <dbReference type="SAM" id="Phobius"/>
    </source>
</evidence>
<feature type="transmembrane region" description="Helical" evidence="9">
    <location>
        <begin position="280"/>
        <end position="299"/>
    </location>
</feature>
<accession>A0A017HJS1</accession>
<evidence type="ECO:0000313" key="11">
    <source>
        <dbReference type="Proteomes" id="UP000019666"/>
    </source>
</evidence>
<dbReference type="Proteomes" id="UP000019666">
    <property type="component" value="Unassembled WGS sequence"/>
</dbReference>
<keyword evidence="5 9" id="KW-0812">Transmembrane</keyword>
<protein>
    <recommendedName>
        <fullName evidence="12">Transport protein</fullName>
    </recommendedName>
</protein>
<dbReference type="HOGENOM" id="CLU_031275_0_0_5"/>
<dbReference type="PANTHER" id="PTHR21716">
    <property type="entry name" value="TRANSMEMBRANE PROTEIN"/>
    <property type="match status" value="1"/>
</dbReference>